<evidence type="ECO:0000256" key="2">
    <source>
        <dbReference type="ARBA" id="ARBA00022448"/>
    </source>
</evidence>
<feature type="transmembrane region" description="Helical" evidence="8">
    <location>
        <begin position="108"/>
        <end position="132"/>
    </location>
</feature>
<protein>
    <submittedName>
        <fullName evidence="10">ABC transporter permease</fullName>
    </submittedName>
</protein>
<dbReference type="EMBL" id="RDRA01000056">
    <property type="protein sequence ID" value="RXG84690.1"/>
    <property type="molecule type" value="Genomic_DNA"/>
</dbReference>
<keyword evidence="11" id="KW-1185">Reference proteome</keyword>
<dbReference type="InterPro" id="IPR000515">
    <property type="entry name" value="MetI-like"/>
</dbReference>
<comment type="similarity">
    <text evidence="8">Belongs to the binding-protein-dependent transport system permease family.</text>
</comment>
<dbReference type="PANTHER" id="PTHR43357">
    <property type="entry name" value="INNER MEMBRANE ABC TRANSPORTER PERMEASE PROTEIN YDCV"/>
    <property type="match status" value="1"/>
</dbReference>
<evidence type="ECO:0000256" key="7">
    <source>
        <dbReference type="ARBA" id="ARBA00023136"/>
    </source>
</evidence>
<evidence type="ECO:0000313" key="10">
    <source>
        <dbReference type="EMBL" id="RXG84690.1"/>
    </source>
</evidence>
<dbReference type="SUPFAM" id="SSF161098">
    <property type="entry name" value="MetI-like"/>
    <property type="match status" value="1"/>
</dbReference>
<keyword evidence="2 8" id="KW-0813">Transport</keyword>
<evidence type="ECO:0000256" key="1">
    <source>
        <dbReference type="ARBA" id="ARBA00004429"/>
    </source>
</evidence>
<accession>A0ABY0D8D4</accession>
<feature type="transmembrane region" description="Helical" evidence="8">
    <location>
        <begin position="73"/>
        <end position="96"/>
    </location>
</feature>
<feature type="transmembrane region" description="Helical" evidence="8">
    <location>
        <begin position="185"/>
        <end position="208"/>
    </location>
</feature>
<evidence type="ECO:0000256" key="6">
    <source>
        <dbReference type="ARBA" id="ARBA00022989"/>
    </source>
</evidence>
<evidence type="ECO:0000256" key="5">
    <source>
        <dbReference type="ARBA" id="ARBA00022692"/>
    </source>
</evidence>
<feature type="transmembrane region" description="Helical" evidence="8">
    <location>
        <begin position="21"/>
        <end position="42"/>
    </location>
</feature>
<name>A0ABY0D8D4_9BRAD</name>
<gene>
    <name evidence="10" type="ORF">EAS62_39515</name>
</gene>
<evidence type="ECO:0000256" key="3">
    <source>
        <dbReference type="ARBA" id="ARBA00022475"/>
    </source>
</evidence>
<dbReference type="Pfam" id="PF00528">
    <property type="entry name" value="BPD_transp_1"/>
    <property type="match status" value="1"/>
</dbReference>
<dbReference type="Proteomes" id="UP000289946">
    <property type="component" value="Unassembled WGS sequence"/>
</dbReference>
<feature type="transmembrane region" description="Helical" evidence="8">
    <location>
        <begin position="144"/>
        <end position="164"/>
    </location>
</feature>
<evidence type="ECO:0000259" key="9">
    <source>
        <dbReference type="PROSITE" id="PS50928"/>
    </source>
</evidence>
<dbReference type="CDD" id="cd06261">
    <property type="entry name" value="TM_PBP2"/>
    <property type="match status" value="1"/>
</dbReference>
<feature type="domain" description="ABC transmembrane type-1" evidence="9">
    <location>
        <begin position="73"/>
        <end position="261"/>
    </location>
</feature>
<evidence type="ECO:0000313" key="11">
    <source>
        <dbReference type="Proteomes" id="UP000289946"/>
    </source>
</evidence>
<keyword evidence="5 8" id="KW-0812">Transmembrane</keyword>
<dbReference type="PROSITE" id="PS50928">
    <property type="entry name" value="ABC_TM1"/>
    <property type="match status" value="1"/>
</dbReference>
<sequence length="272" mass="29726">MFVSDLIHDAHARRYRAIGTGLAVAIYLFLLAPIVVTVPMAFGPTNALTFPPTSYSLDLFRIFFNSPRWLEPLFLSLEIALASMAIAMFAGVPAGYWMARHEFVGKTLITAIIMSPLIVPVIVTGLGLYLYFAYLKISGTMVSIVLGHVMVTLPYVVVMIVAGVNKLDRNLEFGAELMGAGPMRMFLTVVIPQLIPSLVSAAFFAFLLSFDEVIISWFLASPTTVTLPVKMYSALEWEISPVIAAVSTLMSALSLLVCIIAISLRKWTPADV</sequence>
<reference evidence="10 11" key="1">
    <citation type="submission" date="2018-10" db="EMBL/GenBank/DDBJ databases">
        <title>Bradyrhizobium sp. nov., isolated from effective nodules of peanut in China.</title>
        <authorList>
            <person name="Li Y."/>
        </authorList>
    </citation>
    <scope>NUCLEOTIDE SEQUENCE [LARGE SCALE GENOMIC DNA]</scope>
    <source>
        <strain evidence="10 11">CCBAU 51781</strain>
    </source>
</reference>
<organism evidence="10 11">
    <name type="scientific">Bradyrhizobium zhanjiangense</name>
    <dbReference type="NCBI Taxonomy" id="1325107"/>
    <lineage>
        <taxon>Bacteria</taxon>
        <taxon>Pseudomonadati</taxon>
        <taxon>Pseudomonadota</taxon>
        <taxon>Alphaproteobacteria</taxon>
        <taxon>Hyphomicrobiales</taxon>
        <taxon>Nitrobacteraceae</taxon>
        <taxon>Bradyrhizobium</taxon>
    </lineage>
</organism>
<keyword evidence="3" id="KW-1003">Cell membrane</keyword>
<evidence type="ECO:0000256" key="4">
    <source>
        <dbReference type="ARBA" id="ARBA00022519"/>
    </source>
</evidence>
<keyword evidence="7 8" id="KW-0472">Membrane</keyword>
<proteinExistence type="inferred from homology"/>
<feature type="transmembrane region" description="Helical" evidence="8">
    <location>
        <begin position="242"/>
        <end position="264"/>
    </location>
</feature>
<feature type="transmembrane region" description="Helical" evidence="8">
    <location>
        <begin position="214"/>
        <end position="235"/>
    </location>
</feature>
<comment type="caution">
    <text evidence="10">The sequence shown here is derived from an EMBL/GenBank/DDBJ whole genome shotgun (WGS) entry which is preliminary data.</text>
</comment>
<keyword evidence="6 8" id="KW-1133">Transmembrane helix</keyword>
<evidence type="ECO:0000256" key="8">
    <source>
        <dbReference type="RuleBase" id="RU363032"/>
    </source>
</evidence>
<dbReference type="PANTHER" id="PTHR43357:SF4">
    <property type="entry name" value="INNER MEMBRANE ABC TRANSPORTER PERMEASE PROTEIN YDCV"/>
    <property type="match status" value="1"/>
</dbReference>
<dbReference type="InterPro" id="IPR035906">
    <property type="entry name" value="MetI-like_sf"/>
</dbReference>
<keyword evidence="4" id="KW-0997">Cell inner membrane</keyword>
<comment type="subcellular location">
    <subcellularLocation>
        <location evidence="1">Cell inner membrane</location>
        <topology evidence="1">Multi-pass membrane protein</topology>
    </subcellularLocation>
    <subcellularLocation>
        <location evidence="8">Cell membrane</location>
        <topology evidence="8">Multi-pass membrane protein</topology>
    </subcellularLocation>
</comment>
<dbReference type="Gene3D" id="1.10.3720.10">
    <property type="entry name" value="MetI-like"/>
    <property type="match status" value="1"/>
</dbReference>